<feature type="binding site" evidence="3">
    <location>
        <position position="155"/>
    </location>
    <ligand>
        <name>Zn(2+)</name>
        <dbReference type="ChEBI" id="CHEBI:29105"/>
        <label>2</label>
    </ligand>
</feature>
<comment type="caution">
    <text evidence="4">The sequence shown here is derived from an EMBL/GenBank/DDBJ whole genome shotgun (WGS) entry which is preliminary data.</text>
</comment>
<dbReference type="CDD" id="cd00947">
    <property type="entry name" value="TBP_aldolase_IIB"/>
    <property type="match status" value="1"/>
</dbReference>
<sequence length="389" mass="42313">MGKKKMPLVPMKAILDATEKYNYAQGAFNVNAVCQAKAVIEVHEMFRSAAILQGADLANAFMGGRTDFANGTLEDKKRGAQNIANAVKKYAENSPVPVALHLDHGKNFESCAAAIAGGYTSVMIDGSALPFEENVELTREVVKYAHERGVTVEGELGVLAGVEDHVFAANSTYTNPMDAVKFFKQTGVDALAISYGTKHGANKGKDTVIRKEIAIATKECMLHEGIEGTLVSHGSSTVPQYIVSEINALGGDIHDAYGIKKEQLKEVSKLGIRKINVDTDIRLAVTRNLRELFRDDPSLRGSASIGEIYELLCKNPSAFDPRVFFPPIMDTVMYGNVPDDDVAKIVDCIERGVKEVVGTLIVEFDSVGRAPLIENVSLDEMAERYRRKG</sequence>
<accession>C6LGN0</accession>
<dbReference type="Gene3D" id="3.20.20.70">
    <property type="entry name" value="Aldolase class I"/>
    <property type="match status" value="1"/>
</dbReference>
<feature type="binding site" evidence="3">
    <location>
        <position position="233"/>
    </location>
    <ligand>
        <name>Zn(2+)</name>
        <dbReference type="ChEBI" id="CHEBI:29105"/>
        <label>1</label>
        <note>catalytic</note>
    </ligand>
</feature>
<organism evidence="4 5">
    <name type="scientific">Marvinbryantia formatexigens DSM 14469</name>
    <dbReference type="NCBI Taxonomy" id="478749"/>
    <lineage>
        <taxon>Bacteria</taxon>
        <taxon>Bacillati</taxon>
        <taxon>Bacillota</taxon>
        <taxon>Clostridia</taxon>
        <taxon>Lachnospirales</taxon>
        <taxon>Lachnospiraceae</taxon>
        <taxon>Marvinbryantia</taxon>
    </lineage>
</organism>
<dbReference type="PIRSF" id="PIRSF001359">
    <property type="entry name" value="F_bP_aldolase_II"/>
    <property type="match status" value="1"/>
</dbReference>
<dbReference type="InterPro" id="IPR000771">
    <property type="entry name" value="FBA_II"/>
</dbReference>
<evidence type="ECO:0000256" key="1">
    <source>
        <dbReference type="PIRSR" id="PIRSR001359-1"/>
    </source>
</evidence>
<dbReference type="NCBIfam" id="TIGR00167">
    <property type="entry name" value="cbbA"/>
    <property type="match status" value="1"/>
</dbReference>
<dbReference type="PANTHER" id="PTHR30304">
    <property type="entry name" value="D-TAGATOSE-1,6-BISPHOSPHATE ALDOLASE"/>
    <property type="match status" value="1"/>
</dbReference>
<reference evidence="4" key="1">
    <citation type="submission" date="2009-07" db="EMBL/GenBank/DDBJ databases">
        <authorList>
            <person name="Weinstock G."/>
            <person name="Sodergren E."/>
            <person name="Clifton S."/>
            <person name="Fulton L."/>
            <person name="Fulton B."/>
            <person name="Courtney L."/>
            <person name="Fronick C."/>
            <person name="Harrison M."/>
            <person name="Strong C."/>
            <person name="Farmer C."/>
            <person name="Delahaunty K."/>
            <person name="Markovic C."/>
            <person name="Hall O."/>
            <person name="Minx P."/>
            <person name="Tomlinson C."/>
            <person name="Mitreva M."/>
            <person name="Nelson J."/>
            <person name="Hou S."/>
            <person name="Wollam A."/>
            <person name="Pepin K.H."/>
            <person name="Johnson M."/>
            <person name="Bhonagiri V."/>
            <person name="Nash W.E."/>
            <person name="Warren W."/>
            <person name="Chinwalla A."/>
            <person name="Mardis E.R."/>
            <person name="Wilson R.K."/>
        </authorList>
    </citation>
    <scope>NUCLEOTIDE SEQUENCE [LARGE SCALE GENOMIC DNA]</scope>
    <source>
        <strain evidence="4">DSM 14469</strain>
    </source>
</reference>
<feature type="binding site" evidence="2">
    <location>
        <begin position="234"/>
        <end position="236"/>
    </location>
    <ligand>
        <name>dihydroxyacetone phosphate</name>
        <dbReference type="ChEBI" id="CHEBI:57642"/>
    </ligand>
</feature>
<keyword evidence="5" id="KW-1185">Reference proteome</keyword>
<evidence type="ECO:0000313" key="4">
    <source>
        <dbReference type="EMBL" id="EET60230.1"/>
    </source>
</evidence>
<dbReference type="Pfam" id="PF01116">
    <property type="entry name" value="F_bP_aldolase"/>
    <property type="match status" value="1"/>
</dbReference>
<dbReference type="PANTHER" id="PTHR30304:SF0">
    <property type="entry name" value="D-TAGATOSE-1,6-BISPHOSPHATE ALDOLASE SUBUNIT GATY-RELATED"/>
    <property type="match status" value="1"/>
</dbReference>
<feature type="binding site" evidence="2">
    <location>
        <position position="200"/>
    </location>
    <ligand>
        <name>dihydroxyacetone phosphate</name>
        <dbReference type="ChEBI" id="CHEBI:57642"/>
    </ligand>
</feature>
<proteinExistence type="predicted"/>
<dbReference type="InterPro" id="IPR050246">
    <property type="entry name" value="Class_II_FBP_aldolase"/>
</dbReference>
<dbReference type="Proteomes" id="UP000005561">
    <property type="component" value="Unassembled WGS sequence"/>
</dbReference>
<keyword evidence="3" id="KW-0479">Metal-binding</keyword>
<dbReference type="eggNOG" id="COG0191">
    <property type="taxonomic scope" value="Bacteria"/>
</dbReference>
<comment type="cofactor">
    <cofactor evidence="3">
        <name>Zn(2+)</name>
        <dbReference type="ChEBI" id="CHEBI:29105"/>
    </cofactor>
    <text evidence="3">Binds 2 Zn(2+) ions per subunit. One is catalytic and the other provides a structural contribution.</text>
</comment>
<feature type="binding site" evidence="3">
    <location>
        <position position="199"/>
    </location>
    <ligand>
        <name>Zn(2+)</name>
        <dbReference type="ChEBI" id="CHEBI:29105"/>
        <label>1</label>
        <note>catalytic</note>
    </ligand>
</feature>
<keyword evidence="3" id="KW-0862">Zinc</keyword>
<feature type="binding site" evidence="3">
    <location>
        <position position="104"/>
    </location>
    <ligand>
        <name>Zn(2+)</name>
        <dbReference type="ChEBI" id="CHEBI:29105"/>
        <label>1</label>
        <note>catalytic</note>
    </ligand>
</feature>
<feature type="binding site" evidence="3">
    <location>
        <position position="125"/>
    </location>
    <ligand>
        <name>Zn(2+)</name>
        <dbReference type="ChEBI" id="CHEBI:29105"/>
        <label>2</label>
    </ligand>
</feature>
<dbReference type="GO" id="GO:0008270">
    <property type="term" value="F:zinc ion binding"/>
    <property type="evidence" value="ECO:0007669"/>
    <property type="project" value="InterPro"/>
</dbReference>
<evidence type="ECO:0000256" key="3">
    <source>
        <dbReference type="PIRSR" id="PIRSR001359-3"/>
    </source>
</evidence>
<feature type="binding site" evidence="2">
    <location>
        <begin position="276"/>
        <end position="279"/>
    </location>
    <ligand>
        <name>dihydroxyacetone phosphate</name>
        <dbReference type="ChEBI" id="CHEBI:57642"/>
    </ligand>
</feature>
<dbReference type="GO" id="GO:0016832">
    <property type="term" value="F:aldehyde-lyase activity"/>
    <property type="evidence" value="ECO:0007669"/>
    <property type="project" value="InterPro"/>
</dbReference>
<dbReference type="GO" id="GO:0005975">
    <property type="term" value="P:carbohydrate metabolic process"/>
    <property type="evidence" value="ECO:0007669"/>
    <property type="project" value="InterPro"/>
</dbReference>
<dbReference type="InterPro" id="IPR013785">
    <property type="entry name" value="Aldolase_TIM"/>
</dbReference>
<evidence type="ECO:0000256" key="2">
    <source>
        <dbReference type="PIRSR" id="PIRSR001359-2"/>
    </source>
</evidence>
<name>C6LGN0_9FIRM</name>
<gene>
    <name evidence="4" type="ORF">BRYFOR_07790</name>
</gene>
<dbReference type="STRING" id="168384.SAMN05660368_00950"/>
<protein>
    <submittedName>
        <fullName evidence="4">Ketose-bisphosphate aldolase</fullName>
    </submittedName>
</protein>
<feature type="active site" description="Proton donor" evidence="1">
    <location>
        <position position="103"/>
    </location>
</feature>
<dbReference type="AlphaFoldDB" id="C6LGN0"/>
<dbReference type="EMBL" id="ACCL02000012">
    <property type="protein sequence ID" value="EET60230.1"/>
    <property type="molecule type" value="Genomic_DNA"/>
</dbReference>
<dbReference type="SUPFAM" id="SSF51569">
    <property type="entry name" value="Aldolase"/>
    <property type="match status" value="1"/>
</dbReference>
<evidence type="ECO:0000313" key="5">
    <source>
        <dbReference type="Proteomes" id="UP000005561"/>
    </source>
</evidence>